<feature type="non-terminal residue" evidence="2">
    <location>
        <position position="51"/>
    </location>
</feature>
<reference evidence="2" key="1">
    <citation type="journal article" date="2012" name="Nature">
        <title>Algal genomes reveal evolutionary mosaicism and the fate of nucleomorphs.</title>
        <authorList>
            <consortium name="DOE Joint Genome Institute"/>
            <person name="Curtis B.A."/>
            <person name="Tanifuji G."/>
            <person name="Burki F."/>
            <person name="Gruber A."/>
            <person name="Irimia M."/>
            <person name="Maruyama S."/>
            <person name="Arias M.C."/>
            <person name="Ball S.G."/>
            <person name="Gile G.H."/>
            <person name="Hirakawa Y."/>
            <person name="Hopkins J.F."/>
            <person name="Kuo A."/>
            <person name="Rensing S.A."/>
            <person name="Schmutz J."/>
            <person name="Symeonidi A."/>
            <person name="Elias M."/>
            <person name="Eveleigh R.J."/>
            <person name="Herman E.K."/>
            <person name="Klute M.J."/>
            <person name="Nakayama T."/>
            <person name="Obornik M."/>
            <person name="Reyes-Prieto A."/>
            <person name="Armbrust E.V."/>
            <person name="Aves S.J."/>
            <person name="Beiko R.G."/>
            <person name="Coutinho P."/>
            <person name="Dacks J.B."/>
            <person name="Durnford D.G."/>
            <person name="Fast N.M."/>
            <person name="Green B.R."/>
            <person name="Grisdale C.J."/>
            <person name="Hempel F."/>
            <person name="Henrissat B."/>
            <person name="Hoppner M.P."/>
            <person name="Ishida K."/>
            <person name="Kim E."/>
            <person name="Koreny L."/>
            <person name="Kroth P.G."/>
            <person name="Liu Y."/>
            <person name="Malik S.B."/>
            <person name="Maier U.G."/>
            <person name="McRose D."/>
            <person name="Mock T."/>
            <person name="Neilson J.A."/>
            <person name="Onodera N.T."/>
            <person name="Poole A.M."/>
            <person name="Pritham E.J."/>
            <person name="Richards T.A."/>
            <person name="Rocap G."/>
            <person name="Roy S.W."/>
            <person name="Sarai C."/>
            <person name="Schaack S."/>
            <person name="Shirato S."/>
            <person name="Slamovits C.H."/>
            <person name="Spencer D.F."/>
            <person name="Suzuki S."/>
            <person name="Worden A.Z."/>
            <person name="Zauner S."/>
            <person name="Barry K."/>
            <person name="Bell C."/>
            <person name="Bharti A.K."/>
            <person name="Crow J.A."/>
            <person name="Grimwood J."/>
            <person name="Kramer R."/>
            <person name="Lindquist E."/>
            <person name="Lucas S."/>
            <person name="Salamov A."/>
            <person name="McFadden G.I."/>
            <person name="Lane C.E."/>
            <person name="Keeling P.J."/>
            <person name="Gray M.W."/>
            <person name="Grigoriev I.V."/>
            <person name="Archibald J.M."/>
        </authorList>
    </citation>
    <scope>NUCLEOTIDE SEQUENCE</scope>
    <source>
        <strain evidence="2">CCMP2712</strain>
    </source>
</reference>
<organism evidence="2">
    <name type="scientific">Guillardia theta (strain CCMP2712)</name>
    <name type="common">Cryptophyte</name>
    <dbReference type="NCBI Taxonomy" id="905079"/>
    <lineage>
        <taxon>Eukaryota</taxon>
        <taxon>Cryptophyceae</taxon>
        <taxon>Pyrenomonadales</taxon>
        <taxon>Geminigeraceae</taxon>
        <taxon>Guillardia</taxon>
    </lineage>
</organism>
<protein>
    <submittedName>
        <fullName evidence="2">Uncharacterized protein</fullName>
    </submittedName>
</protein>
<evidence type="ECO:0000256" key="1">
    <source>
        <dbReference type="SAM" id="MobiDB-lite"/>
    </source>
</evidence>
<dbReference type="EMBL" id="JH992970">
    <property type="protein sequence ID" value="EKX53229.1"/>
    <property type="molecule type" value="Genomic_DNA"/>
</dbReference>
<evidence type="ECO:0000313" key="2">
    <source>
        <dbReference type="EMBL" id="EKX53229.1"/>
    </source>
</evidence>
<feature type="compositionally biased region" description="Polar residues" evidence="1">
    <location>
        <begin position="38"/>
        <end position="51"/>
    </location>
</feature>
<dbReference type="PaxDb" id="55529-EKX53229"/>
<feature type="region of interest" description="Disordered" evidence="1">
    <location>
        <begin position="1"/>
        <end position="51"/>
    </location>
</feature>
<dbReference type="HOGENOM" id="CLU_3112804_0_0_1"/>
<dbReference type="KEGG" id="gtt:GUITHDRAFT_150350"/>
<sequence length="51" mass="5386">PISFDQPAREEEGAKLAVPWLTAPPGASELRVCPQGPSRGSSPFQTLQHSG</sequence>
<proteinExistence type="predicted"/>
<dbReference type="GeneID" id="17310086"/>
<dbReference type="RefSeq" id="XP_005840209.1">
    <property type="nucleotide sequence ID" value="XM_005840152.1"/>
</dbReference>
<dbReference type="AlphaFoldDB" id="L1JY21"/>
<accession>L1JY21</accession>
<name>L1JY21_GUITC</name>
<gene>
    <name evidence="2" type="ORF">GUITHDRAFT_150350</name>
</gene>